<dbReference type="CDD" id="cd01650">
    <property type="entry name" value="RT_nLTR_like"/>
    <property type="match status" value="1"/>
</dbReference>
<comment type="caution">
    <text evidence="2">The sequence shown here is derived from an EMBL/GenBank/DDBJ whole genome shotgun (WGS) entry which is preliminary data.</text>
</comment>
<dbReference type="Proteomes" id="UP001186944">
    <property type="component" value="Unassembled WGS sequence"/>
</dbReference>
<gene>
    <name evidence="2" type="ORF">FSP39_022173</name>
</gene>
<reference evidence="2" key="1">
    <citation type="submission" date="2019-08" db="EMBL/GenBank/DDBJ databases">
        <title>The improved chromosome-level genome for the pearl oyster Pinctada fucata martensii using PacBio sequencing and Hi-C.</title>
        <authorList>
            <person name="Zheng Z."/>
        </authorList>
    </citation>
    <scope>NUCLEOTIDE SEQUENCE</scope>
    <source>
        <strain evidence="2">ZZ-2019</strain>
        <tissue evidence="2">Adductor muscle</tissue>
    </source>
</reference>
<keyword evidence="3" id="KW-1185">Reference proteome</keyword>
<evidence type="ECO:0000259" key="1">
    <source>
        <dbReference type="PROSITE" id="PS50878"/>
    </source>
</evidence>
<evidence type="ECO:0000313" key="2">
    <source>
        <dbReference type="EMBL" id="KAK3098697.1"/>
    </source>
</evidence>
<dbReference type="InterPro" id="IPR000477">
    <property type="entry name" value="RT_dom"/>
</dbReference>
<dbReference type="PANTHER" id="PTHR19446">
    <property type="entry name" value="REVERSE TRANSCRIPTASES"/>
    <property type="match status" value="1"/>
</dbReference>
<dbReference type="Pfam" id="PF03372">
    <property type="entry name" value="Exo_endo_phos"/>
    <property type="match status" value="1"/>
</dbReference>
<name>A0AA89C2G6_PINIB</name>
<dbReference type="GO" id="GO:0003824">
    <property type="term" value="F:catalytic activity"/>
    <property type="evidence" value="ECO:0007669"/>
    <property type="project" value="InterPro"/>
</dbReference>
<protein>
    <recommendedName>
        <fullName evidence="1">Reverse transcriptase domain-containing protein</fullName>
    </recommendedName>
</protein>
<dbReference type="InterPro" id="IPR036691">
    <property type="entry name" value="Endo/exonu/phosph_ase_sf"/>
</dbReference>
<accession>A0AA89C2G6</accession>
<proteinExistence type="predicted"/>
<feature type="domain" description="Reverse transcriptase" evidence="1">
    <location>
        <begin position="500"/>
        <end position="757"/>
    </location>
</feature>
<dbReference type="Gene3D" id="3.60.10.10">
    <property type="entry name" value="Endonuclease/exonuclease/phosphatase"/>
    <property type="match status" value="1"/>
</dbReference>
<dbReference type="EMBL" id="VSWD01000007">
    <property type="protein sequence ID" value="KAK3098697.1"/>
    <property type="molecule type" value="Genomic_DNA"/>
</dbReference>
<dbReference type="PROSITE" id="PS50878">
    <property type="entry name" value="RT_POL"/>
    <property type="match status" value="1"/>
</dbReference>
<sequence length="1135" mass="128451">MKEILNMAEFLLIQEHWLFNFEIHKLNAIDDNIRGCGKAVDDRNPIPPVQKPRGYGGVGILWRKDLDHLVTAISEGNERMQCVIISMENTSILLMSVYLPTKGQSDNYVEFAECISLLGAIIEKYTDHIIIIAGDFNEDLTTDKSSRRKECLLSFVDEFLLETKYTKSTFIHPNGRDNSVIDYIFMRKSVNCKMEKVYRLDTLGTNTSDHIPVVCTIQEKCMAICSKNKESSQFARVKWKSVDIDLYQALVKDRTCDLDPNLTTMLKVDQYISNIHEILTSSAMQCADSHNLRPKRRQKLRCWTPEIKQAIKLNKEAHYMYKMKEDSGTLTQQDVVKRKQSKSHLRSLCRKENAKAQMQQRLEILEAKSEDSALFHRLVRRQRNGPKSNLCELTVNGQKLQGTENIRDGWKDHFNKLAIPTDCEKCDKVYIEHTKHDTDIIKDICISDSTPIQPAETEEISHALGMLNTGKAPDLYGVTVEHLLYAGDPMVTILTMLLNAIFSLALVPNVLKYGAITPVFKKKGSVTDARNYRGITVLPVIGKLLEILIRNRIRKILEPIQNPMQRGFTRNASPLYCALIIEEFIRESLANKDPVYSAYLDARTAFDVVNHNSLLRKLFNAGIEGKLWSIIQDFHTNAVSVVKWEGAVSSPFNIHQGVRQGGILSADLYKLYVNQLLNRLSDSALGAHIGDTVCNAPTCADDLSSISKCSTQLQSLCDIAVDYSRMEKYELQPLKSVIVPVTGKGNKKSVTQLAWTLGDKPMPIVDQTSHIGIVRVDTNKPTAHVDNNILKAQRALYSMMSSGLHGENGLDPETSVHLLRTYVIPILTYGLEIYLPGREDIKSLDTFLKRTLKHILSLPTTTADPAPYILSGVLPIEGIIHLKALSLFGSISRLDDSAIEKRIAIRQLSVKSHKSPSWFITIESVLLKYDLPSPLSILNTPLGKNRWKALTDKQVTRFWTQELQRQAATYSTLRLLSIDGLCLGKIHPILRLGTHARTDINKISTKTKLMTGTYILQSTRAAFNHVPIDPMCLLCKSEEETLHHFLIKCPAMSDVRDPLIVLINECVYSLFACDFSRLEPELQLQVIIDHRSVFRTCSLNDTMELEHLCRTLCYSLHCKRYKVMMTLPSRKRLGL</sequence>
<dbReference type="InterPro" id="IPR005135">
    <property type="entry name" value="Endo/exonuclease/phosphatase"/>
</dbReference>
<dbReference type="Pfam" id="PF00078">
    <property type="entry name" value="RVT_1"/>
    <property type="match status" value="1"/>
</dbReference>
<organism evidence="2 3">
    <name type="scientific">Pinctada imbricata</name>
    <name type="common">Atlantic pearl-oyster</name>
    <name type="synonym">Pinctada martensii</name>
    <dbReference type="NCBI Taxonomy" id="66713"/>
    <lineage>
        <taxon>Eukaryota</taxon>
        <taxon>Metazoa</taxon>
        <taxon>Spiralia</taxon>
        <taxon>Lophotrochozoa</taxon>
        <taxon>Mollusca</taxon>
        <taxon>Bivalvia</taxon>
        <taxon>Autobranchia</taxon>
        <taxon>Pteriomorphia</taxon>
        <taxon>Pterioida</taxon>
        <taxon>Pterioidea</taxon>
        <taxon>Pteriidae</taxon>
        <taxon>Pinctada</taxon>
    </lineage>
</organism>
<evidence type="ECO:0000313" key="3">
    <source>
        <dbReference type="Proteomes" id="UP001186944"/>
    </source>
</evidence>
<dbReference type="AlphaFoldDB" id="A0AA89C2G6"/>
<dbReference type="SUPFAM" id="SSF56219">
    <property type="entry name" value="DNase I-like"/>
    <property type="match status" value="1"/>
</dbReference>